<dbReference type="SUPFAM" id="SSF53756">
    <property type="entry name" value="UDP-Glycosyltransferase/glycogen phosphorylase"/>
    <property type="match status" value="1"/>
</dbReference>
<name>A0AAW9YKV2_9GAMM</name>
<dbReference type="Pfam" id="PF00534">
    <property type="entry name" value="Glycos_transf_1"/>
    <property type="match status" value="1"/>
</dbReference>
<dbReference type="KEGG" id="arv:C7N77_11025"/>
<dbReference type="EMBL" id="JAAIKZ010000043">
    <property type="protein sequence ID" value="NEX76971.1"/>
    <property type="molecule type" value="Genomic_DNA"/>
</dbReference>
<dbReference type="InterPro" id="IPR001296">
    <property type="entry name" value="Glyco_trans_1"/>
</dbReference>
<evidence type="ECO:0000259" key="1">
    <source>
        <dbReference type="Pfam" id="PF00534"/>
    </source>
</evidence>
<gene>
    <name evidence="2" type="ORF">G4911_19900</name>
</gene>
<organism evidence="2 3">
    <name type="scientific">Aeromonas rivipollensis</name>
    <dbReference type="NCBI Taxonomy" id="948519"/>
    <lineage>
        <taxon>Bacteria</taxon>
        <taxon>Pseudomonadati</taxon>
        <taxon>Pseudomonadota</taxon>
        <taxon>Gammaproteobacteria</taxon>
        <taxon>Aeromonadales</taxon>
        <taxon>Aeromonadaceae</taxon>
        <taxon>Aeromonas</taxon>
    </lineage>
</organism>
<dbReference type="GO" id="GO:0016757">
    <property type="term" value="F:glycosyltransferase activity"/>
    <property type="evidence" value="ECO:0007669"/>
    <property type="project" value="InterPro"/>
</dbReference>
<protein>
    <submittedName>
        <fullName evidence="2">Glycosyltransferase family 4 protein</fullName>
    </submittedName>
</protein>
<evidence type="ECO:0000313" key="2">
    <source>
        <dbReference type="EMBL" id="NEX76971.1"/>
    </source>
</evidence>
<dbReference type="GO" id="GO:1901135">
    <property type="term" value="P:carbohydrate derivative metabolic process"/>
    <property type="evidence" value="ECO:0007669"/>
    <property type="project" value="UniProtKB-ARBA"/>
</dbReference>
<sequence length="354" mass="40944">MKNEVSILKLYANKIGGTENAVYKLEKILRDDFDVKVYSAFNYGEIDNLFHEKILVGHIEEYRTNKIKSLLKYFFRLKTFFRGDGCVVSTDMATACMLITLSLAYKSTKIFVWEHYPYEKNSLFWRSVFRFLVKIKKDFCIICNSDNERRKFNFFENVFIIPNAIEVSKSKKIIHQEKDFLRLLYVGRVVKDKGVERLLDLLLSNDGVQSTPCKYVVDIVGDGDELERLRLKYILLKNICFHGATSNVGEFYNKADIFVSGSFFECLPISVLEAMSYGIPIISLDNSGGTKSAIVNEQMGLTCGFICKDYNDFFQAMNYYRSFINRAVHGDNGFDIVSSFYSEELIKDKWQSIL</sequence>
<feature type="domain" description="Glycosyl transferase family 1" evidence="1">
    <location>
        <begin position="172"/>
        <end position="311"/>
    </location>
</feature>
<accession>A0AAW9YKV2</accession>
<dbReference type="PANTHER" id="PTHR12526:SF637">
    <property type="entry name" value="GLYCOSYLTRANSFERASE EPSF-RELATED"/>
    <property type="match status" value="1"/>
</dbReference>
<dbReference type="Proteomes" id="UP000480681">
    <property type="component" value="Unassembled WGS sequence"/>
</dbReference>
<dbReference type="RefSeq" id="WP_106886333.1">
    <property type="nucleotide sequence ID" value="NZ_CP027856.1"/>
</dbReference>
<dbReference type="Gene3D" id="3.40.50.2000">
    <property type="entry name" value="Glycogen Phosphorylase B"/>
    <property type="match status" value="2"/>
</dbReference>
<comment type="caution">
    <text evidence="2">The sequence shown here is derived from an EMBL/GenBank/DDBJ whole genome shotgun (WGS) entry which is preliminary data.</text>
</comment>
<dbReference type="PANTHER" id="PTHR12526">
    <property type="entry name" value="GLYCOSYLTRANSFERASE"/>
    <property type="match status" value="1"/>
</dbReference>
<reference evidence="2 3" key="1">
    <citation type="submission" date="2020-02" db="EMBL/GenBank/DDBJ databases">
        <title>Genome sequencing of Aeromonas rivipollensis.</title>
        <authorList>
            <person name="Fono-Tamo Ubani E.K."/>
            <person name="Lekota K.E."/>
        </authorList>
    </citation>
    <scope>NUCLEOTIDE SEQUENCE [LARGE SCALE GENOMIC DNA]</scope>
    <source>
        <strain evidence="2 3">G87</strain>
    </source>
</reference>
<proteinExistence type="predicted"/>
<dbReference type="AlphaFoldDB" id="A0AAW9YKV2"/>
<evidence type="ECO:0000313" key="3">
    <source>
        <dbReference type="Proteomes" id="UP000480681"/>
    </source>
</evidence>